<dbReference type="AlphaFoldDB" id="F8Q7X1"/>
<feature type="region of interest" description="Disordered" evidence="4">
    <location>
        <begin position="550"/>
        <end position="588"/>
    </location>
</feature>
<dbReference type="Gene3D" id="2.130.10.10">
    <property type="entry name" value="YVTN repeat-like/Quinoprotein amine dehydrogenase"/>
    <property type="match status" value="2"/>
</dbReference>
<proteinExistence type="predicted"/>
<feature type="compositionally biased region" description="Polar residues" evidence="4">
    <location>
        <begin position="578"/>
        <end position="588"/>
    </location>
</feature>
<dbReference type="CDD" id="cd00200">
    <property type="entry name" value="WD40"/>
    <property type="match status" value="1"/>
</dbReference>
<dbReference type="STRING" id="936435.F8Q7X1"/>
<name>F8Q7X1_SERL3</name>
<protein>
    <recommendedName>
        <fullName evidence="5">F-box domain-containing protein</fullName>
    </recommendedName>
</protein>
<dbReference type="PRINTS" id="PR00320">
    <property type="entry name" value="GPROTEINBRPT"/>
</dbReference>
<organism evidence="7">
    <name type="scientific">Serpula lacrymans var. lacrymans (strain S7.3)</name>
    <name type="common">Dry rot fungus</name>
    <dbReference type="NCBI Taxonomy" id="936435"/>
    <lineage>
        <taxon>Eukaryota</taxon>
        <taxon>Fungi</taxon>
        <taxon>Dikarya</taxon>
        <taxon>Basidiomycota</taxon>
        <taxon>Agaricomycotina</taxon>
        <taxon>Agaricomycetes</taxon>
        <taxon>Agaricomycetidae</taxon>
        <taxon>Boletales</taxon>
        <taxon>Coniophorineae</taxon>
        <taxon>Serpulaceae</taxon>
        <taxon>Serpula</taxon>
    </lineage>
</organism>
<dbReference type="InterPro" id="IPR036047">
    <property type="entry name" value="F-box-like_dom_sf"/>
</dbReference>
<keyword evidence="2" id="KW-0677">Repeat</keyword>
<dbReference type="HOGENOM" id="CLU_000288_103_6_1"/>
<keyword evidence="1 3" id="KW-0853">WD repeat</keyword>
<feature type="repeat" description="WD" evidence="3">
    <location>
        <begin position="618"/>
        <end position="657"/>
    </location>
</feature>
<dbReference type="PROSITE" id="PS50181">
    <property type="entry name" value="FBOX"/>
    <property type="match status" value="1"/>
</dbReference>
<dbReference type="FunCoup" id="F8Q7X1">
    <property type="interactions" value="117"/>
</dbReference>
<evidence type="ECO:0000256" key="1">
    <source>
        <dbReference type="ARBA" id="ARBA00022574"/>
    </source>
</evidence>
<sequence>MISPTDEGFTDQDIVVLSAHGFGQLSSASGISDSTPFTFGTSAGLEASSSFLASRVPCLYDYAPRSRKGKGISLDTGRNRHFQGTSERQREELAYKLLASLPRSRLAGIQRRIAPLLHFDLVGSLPAELSLKIFSYLPSFSLLTCALVCRRWRVLADDSSVWRSLCEERGWAWRSDASSALRGSKREDGLSRGRVRGEEGDEDEGMGDEEEGEGEGSGEDVSEVLEVHGADEGQEIEMDSGFMSMNAENYSMHGMLADLTPTTTPTPSRPSTPSTPRALPSFITALSQSKSAGTKDPDFKLLYQTHTLLHSRIRRGLYRVRTLQGAEAGGHSTAIYCLWLWTYPNVTPPHQVLFTGSKDRTVREWDLRTGLVRRVLGGIHESSVLSLCVASCKITNANGSLEETSLLVSAGSDRRVVVWDICAGKLVRVMQDHEDSVLCVRIEGGRLVTCSKDRTIRTYAFPSFVPQFVFRGHRAAVNTVSVVGDIIVSGSGDRSVRVWDANKGTLVKTFGDHHARGIASIEFRPPFLLSGSSDSHLRMFDIATSKGWSTCPKFDDPAPSDPPEDEASQWPQILGGPSNAQNQHQPGQYSLTTPCEACGHVPSVSSAAPAPGNRNEPRGSHSNLVRSVALGDQFAVSGSYDSTVKVWDRKMGALVADLTGGHTGRIFSIGSDCTKIVSCGGDQRICIWDFSHGIDTSFIKL</sequence>
<dbReference type="InterPro" id="IPR001680">
    <property type="entry name" value="WD40_rpt"/>
</dbReference>
<reference evidence="7" key="1">
    <citation type="journal article" date="2011" name="Science">
        <title>The plant cell wall-decomposing machinery underlies the functional diversity of forest fungi.</title>
        <authorList>
            <person name="Eastwood D.C."/>
            <person name="Floudas D."/>
            <person name="Binder M."/>
            <person name="Majcherczyk A."/>
            <person name="Schneider P."/>
            <person name="Aerts A."/>
            <person name="Asiegbu F.O."/>
            <person name="Baker S.E."/>
            <person name="Barry K."/>
            <person name="Bendiksby M."/>
            <person name="Blumentritt M."/>
            <person name="Coutinho P.M."/>
            <person name="Cullen D."/>
            <person name="de Vries R.P."/>
            <person name="Gathman A."/>
            <person name="Goodell B."/>
            <person name="Henrissat B."/>
            <person name="Ihrmark K."/>
            <person name="Kauserud H."/>
            <person name="Kohler A."/>
            <person name="LaButti K."/>
            <person name="Lapidus A."/>
            <person name="Lavin J.L."/>
            <person name="Lee Y.-H."/>
            <person name="Lindquist E."/>
            <person name="Lilly W."/>
            <person name="Lucas S."/>
            <person name="Morin E."/>
            <person name="Murat C."/>
            <person name="Oguiza J.A."/>
            <person name="Park J."/>
            <person name="Pisabarro A.G."/>
            <person name="Riley R."/>
            <person name="Rosling A."/>
            <person name="Salamov A."/>
            <person name="Schmidt O."/>
            <person name="Schmutz J."/>
            <person name="Skrede I."/>
            <person name="Stenlid J."/>
            <person name="Wiebenga A."/>
            <person name="Xie X."/>
            <person name="Kuees U."/>
            <person name="Hibbett D.S."/>
            <person name="Hoffmeister D."/>
            <person name="Hoegberg N."/>
            <person name="Martin F."/>
            <person name="Grigoriev I.V."/>
            <person name="Watkinson S.C."/>
        </authorList>
    </citation>
    <scope>NUCLEOTIDE SEQUENCE [LARGE SCALE GENOMIC DNA]</scope>
    <source>
        <strain evidence="7">strain S7.3</strain>
    </source>
</reference>
<dbReference type="InterPro" id="IPR020472">
    <property type="entry name" value="WD40_PAC1"/>
</dbReference>
<dbReference type="PANTHER" id="PTHR22847">
    <property type="entry name" value="WD40 REPEAT PROTEIN"/>
    <property type="match status" value="1"/>
</dbReference>
<dbReference type="OMA" id="QRICIWD"/>
<evidence type="ECO:0000313" key="6">
    <source>
        <dbReference type="EMBL" id="EGN95659.1"/>
    </source>
</evidence>
<feature type="compositionally biased region" description="Basic and acidic residues" evidence="4">
    <location>
        <begin position="184"/>
        <end position="198"/>
    </location>
</feature>
<dbReference type="eggNOG" id="KOG0281">
    <property type="taxonomic scope" value="Eukaryota"/>
</dbReference>
<dbReference type="SUPFAM" id="SSF50978">
    <property type="entry name" value="WD40 repeat-like"/>
    <property type="match status" value="1"/>
</dbReference>
<dbReference type="Pfam" id="PF12937">
    <property type="entry name" value="F-box-like"/>
    <property type="match status" value="1"/>
</dbReference>
<dbReference type="SUPFAM" id="SSF81383">
    <property type="entry name" value="F-box domain"/>
    <property type="match status" value="1"/>
</dbReference>
<dbReference type="PROSITE" id="PS50294">
    <property type="entry name" value="WD_REPEATS_REGION"/>
    <property type="match status" value="2"/>
</dbReference>
<dbReference type="Pfam" id="PF00400">
    <property type="entry name" value="WD40"/>
    <property type="match status" value="5"/>
</dbReference>
<feature type="region of interest" description="Disordered" evidence="4">
    <location>
        <begin position="257"/>
        <end position="277"/>
    </location>
</feature>
<feature type="repeat" description="WD" evidence="3">
    <location>
        <begin position="405"/>
        <end position="429"/>
    </location>
</feature>
<dbReference type="GO" id="GO:1990234">
    <property type="term" value="C:transferase complex"/>
    <property type="evidence" value="ECO:0007669"/>
    <property type="project" value="UniProtKB-ARBA"/>
</dbReference>
<dbReference type="PANTHER" id="PTHR22847:SF745">
    <property type="entry name" value="F-BOX_WD REPEAT-CONTAINING PROTEIN 7"/>
    <property type="match status" value="1"/>
</dbReference>
<dbReference type="SMART" id="SM00320">
    <property type="entry name" value="WD40"/>
    <property type="match status" value="7"/>
</dbReference>
<feature type="region of interest" description="Disordered" evidence="4">
    <location>
        <begin position="182"/>
        <end position="220"/>
    </location>
</feature>
<dbReference type="Proteomes" id="UP000008063">
    <property type="component" value="Unassembled WGS sequence"/>
</dbReference>
<accession>F8Q7X1</accession>
<feature type="repeat" description="WD" evidence="3">
    <location>
        <begin position="347"/>
        <end position="375"/>
    </location>
</feature>
<dbReference type="InterPro" id="IPR036322">
    <property type="entry name" value="WD40_repeat_dom_sf"/>
</dbReference>
<dbReference type="InterPro" id="IPR001810">
    <property type="entry name" value="F-box_dom"/>
</dbReference>
<evidence type="ECO:0000256" key="4">
    <source>
        <dbReference type="SAM" id="MobiDB-lite"/>
    </source>
</evidence>
<feature type="compositionally biased region" description="Low complexity" evidence="4">
    <location>
        <begin position="260"/>
        <end position="277"/>
    </location>
</feature>
<evidence type="ECO:0000313" key="7">
    <source>
        <dbReference type="Proteomes" id="UP000008063"/>
    </source>
</evidence>
<feature type="repeat" description="WD" evidence="3">
    <location>
        <begin position="470"/>
        <end position="509"/>
    </location>
</feature>
<evidence type="ECO:0000256" key="3">
    <source>
        <dbReference type="PROSITE-ProRule" id="PRU00221"/>
    </source>
</evidence>
<dbReference type="EMBL" id="GL945485">
    <property type="protein sequence ID" value="EGN95659.1"/>
    <property type="molecule type" value="Genomic_DNA"/>
</dbReference>
<dbReference type="PROSITE" id="PS50082">
    <property type="entry name" value="WD_REPEATS_2"/>
    <property type="match status" value="4"/>
</dbReference>
<dbReference type="Gene3D" id="1.20.1280.50">
    <property type="match status" value="1"/>
</dbReference>
<evidence type="ECO:0000256" key="2">
    <source>
        <dbReference type="ARBA" id="ARBA00022737"/>
    </source>
</evidence>
<dbReference type="OrthoDB" id="19711at2759"/>
<feature type="compositionally biased region" description="Acidic residues" evidence="4">
    <location>
        <begin position="199"/>
        <end position="220"/>
    </location>
</feature>
<dbReference type="SMART" id="SM00256">
    <property type="entry name" value="FBOX"/>
    <property type="match status" value="1"/>
</dbReference>
<gene>
    <name evidence="6" type="ORF">SERLA73DRAFT_95236</name>
</gene>
<dbReference type="InterPro" id="IPR015943">
    <property type="entry name" value="WD40/YVTN_repeat-like_dom_sf"/>
</dbReference>
<keyword evidence="7" id="KW-1185">Reference proteome</keyword>
<dbReference type="InParanoid" id="F8Q7X1"/>
<evidence type="ECO:0000259" key="5">
    <source>
        <dbReference type="PROSITE" id="PS50181"/>
    </source>
</evidence>
<feature type="domain" description="F-box" evidence="5">
    <location>
        <begin position="119"/>
        <end position="165"/>
    </location>
</feature>